<dbReference type="PANTHER" id="PTHR30146">
    <property type="entry name" value="LACI-RELATED TRANSCRIPTIONAL REPRESSOR"/>
    <property type="match status" value="1"/>
</dbReference>
<dbReference type="Gene3D" id="1.10.260.40">
    <property type="entry name" value="lambda repressor-like DNA-binding domains"/>
    <property type="match status" value="1"/>
</dbReference>
<dbReference type="HOGENOM" id="CLU_037628_6_1_11"/>
<sequence>MSTAERADPRPTMRDVAREAGVSKALVSIVFRGSPGASEESRRRVFAAADRLGYRPNRTASMLALRRTRQLGVVADLHNWIHAEIVDAIIADAEQDHYQIVLTPWTARHSEERAIEAAVEFRCEALVLVGSELDGEAVRALLDGTPVISVGRTLGIPEADVVRCSDRAGTGLVVDHLVESGHRRIAHIDGGSGVISGERRAGFEESMRRHGLLDRATIVGGGLVEEGGRRGAQELLRTGPLPTAVVAFNDSCAVGAIEEFDAAGVRVPDDLSITGYDDSALARLRRIDLTSVRQDVDQLGRWAVSAAVERLDHGRTEAREAVLVPQLIVRGSSMPLR</sequence>
<dbReference type="CDD" id="cd06267">
    <property type="entry name" value="PBP1_LacI_sugar_binding-like"/>
    <property type="match status" value="1"/>
</dbReference>
<dbReference type="GO" id="GO:0003700">
    <property type="term" value="F:DNA-binding transcription factor activity"/>
    <property type="evidence" value="ECO:0007669"/>
    <property type="project" value="TreeGrafter"/>
</dbReference>
<dbReference type="InterPro" id="IPR000843">
    <property type="entry name" value="HTH_LacI"/>
</dbReference>
<accession>F5XLC8</accession>
<dbReference type="PROSITE" id="PS50932">
    <property type="entry name" value="HTH_LACI_2"/>
    <property type="match status" value="1"/>
</dbReference>
<dbReference type="AlphaFoldDB" id="F5XLC8"/>
<reference evidence="5 6" key="1">
    <citation type="submission" date="2011-05" db="EMBL/GenBank/DDBJ databases">
        <title>Whole genome sequence of Microlunatus phosphovorus NM-1.</title>
        <authorList>
            <person name="Hosoyama A."/>
            <person name="Sasaki K."/>
            <person name="Harada T."/>
            <person name="Igarashi R."/>
            <person name="Kawakoshi A."/>
            <person name="Sasagawa M."/>
            <person name="Fukada J."/>
            <person name="Nakamura S."/>
            <person name="Katano Y."/>
            <person name="Hanada S."/>
            <person name="Kamagata Y."/>
            <person name="Nakamura N."/>
            <person name="Yamazaki S."/>
            <person name="Fujita N."/>
        </authorList>
    </citation>
    <scope>NUCLEOTIDE SEQUENCE [LARGE SCALE GENOMIC DNA]</scope>
    <source>
        <strain evidence="6">ATCC 700054 / DSM 10555 / JCM 9379 / NBRC 101784 / NCIMB 13414 / VKM Ac-1990 / NM-1</strain>
    </source>
</reference>
<dbReference type="PANTHER" id="PTHR30146:SF109">
    <property type="entry name" value="HTH-TYPE TRANSCRIPTIONAL REGULATOR GALS"/>
    <property type="match status" value="1"/>
</dbReference>
<dbReference type="STRING" id="1032480.MLP_31800"/>
<dbReference type="RefSeq" id="WP_013864057.1">
    <property type="nucleotide sequence ID" value="NC_015635.1"/>
</dbReference>
<dbReference type="SUPFAM" id="SSF47413">
    <property type="entry name" value="lambda repressor-like DNA-binding domains"/>
    <property type="match status" value="1"/>
</dbReference>
<evidence type="ECO:0000313" key="6">
    <source>
        <dbReference type="Proteomes" id="UP000007947"/>
    </source>
</evidence>
<evidence type="ECO:0000259" key="4">
    <source>
        <dbReference type="PROSITE" id="PS50932"/>
    </source>
</evidence>
<name>F5XLC8_MICPN</name>
<dbReference type="GO" id="GO:0000976">
    <property type="term" value="F:transcription cis-regulatory region binding"/>
    <property type="evidence" value="ECO:0007669"/>
    <property type="project" value="TreeGrafter"/>
</dbReference>
<dbReference type="KEGG" id="mph:MLP_31800"/>
<dbReference type="EMBL" id="AP012204">
    <property type="protein sequence ID" value="BAK36194.1"/>
    <property type="molecule type" value="Genomic_DNA"/>
</dbReference>
<dbReference type="InterPro" id="IPR028082">
    <property type="entry name" value="Peripla_BP_I"/>
</dbReference>
<organism evidence="5 6">
    <name type="scientific">Microlunatus phosphovorus (strain ATCC 700054 / DSM 10555 / JCM 9379 / NBRC 101784 / NCIMB 13414 / VKM Ac-1990 / NM-1)</name>
    <dbReference type="NCBI Taxonomy" id="1032480"/>
    <lineage>
        <taxon>Bacteria</taxon>
        <taxon>Bacillati</taxon>
        <taxon>Actinomycetota</taxon>
        <taxon>Actinomycetes</taxon>
        <taxon>Propionibacteriales</taxon>
        <taxon>Propionibacteriaceae</taxon>
        <taxon>Microlunatus</taxon>
    </lineage>
</organism>
<proteinExistence type="predicted"/>
<keyword evidence="2" id="KW-0238">DNA-binding</keyword>
<dbReference type="Pfam" id="PF13377">
    <property type="entry name" value="Peripla_BP_3"/>
    <property type="match status" value="1"/>
</dbReference>
<dbReference type="InterPro" id="IPR046335">
    <property type="entry name" value="LacI/GalR-like_sensor"/>
</dbReference>
<protein>
    <submittedName>
        <fullName evidence="5">LacI family transcriptional regulator</fullName>
    </submittedName>
</protein>
<keyword evidence="1" id="KW-0805">Transcription regulation</keyword>
<dbReference type="Pfam" id="PF00356">
    <property type="entry name" value="LacI"/>
    <property type="match status" value="1"/>
</dbReference>
<dbReference type="CDD" id="cd01392">
    <property type="entry name" value="HTH_LacI"/>
    <property type="match status" value="1"/>
</dbReference>
<dbReference type="Proteomes" id="UP000007947">
    <property type="component" value="Chromosome"/>
</dbReference>
<keyword evidence="6" id="KW-1185">Reference proteome</keyword>
<feature type="domain" description="HTH lacI-type" evidence="4">
    <location>
        <begin position="11"/>
        <end position="65"/>
    </location>
</feature>
<evidence type="ECO:0000256" key="2">
    <source>
        <dbReference type="ARBA" id="ARBA00023125"/>
    </source>
</evidence>
<dbReference type="eggNOG" id="COG1609">
    <property type="taxonomic scope" value="Bacteria"/>
</dbReference>
<evidence type="ECO:0000256" key="3">
    <source>
        <dbReference type="ARBA" id="ARBA00023163"/>
    </source>
</evidence>
<gene>
    <name evidence="5" type="ordered locus">MLP_31800</name>
</gene>
<dbReference type="SUPFAM" id="SSF53822">
    <property type="entry name" value="Periplasmic binding protein-like I"/>
    <property type="match status" value="1"/>
</dbReference>
<dbReference type="InterPro" id="IPR010982">
    <property type="entry name" value="Lambda_DNA-bd_dom_sf"/>
</dbReference>
<keyword evidence="3" id="KW-0804">Transcription</keyword>
<dbReference type="Gene3D" id="3.40.50.2300">
    <property type="match status" value="2"/>
</dbReference>
<dbReference type="SMART" id="SM00354">
    <property type="entry name" value="HTH_LACI"/>
    <property type="match status" value="1"/>
</dbReference>
<evidence type="ECO:0000313" key="5">
    <source>
        <dbReference type="EMBL" id="BAK36194.1"/>
    </source>
</evidence>
<evidence type="ECO:0000256" key="1">
    <source>
        <dbReference type="ARBA" id="ARBA00023015"/>
    </source>
</evidence>